<keyword evidence="1" id="KW-0067">ATP-binding</keyword>
<dbReference type="Proteomes" id="UP000224460">
    <property type="component" value="Unassembled WGS sequence"/>
</dbReference>
<sequence length="309" mass="34322">MVGKSLFIEELSVDFMISTGKVRAVDGVSVVFESGKITGLIGESGCGKSVLGMAILDLLPAYATLNGKIDWGEQSLNEYSIRKRKLLGREIGLIPQSPSESLNPSRKVKAHLNEALRPLGLKRQERYKKAEKLLRDFGFNEPKRILKAYPHELSGGMQQRVLCAIGTACSPEWIIADEPTKGLDSELCKQVQQTLQSLRIQGIKSMLVITHDLQLAEDLCDTIAVMYGGQIVEMGDVLHHPLHPYTKAFLDALPKNGLHPISQINKGVEQYSKGCCFAARCLKSRPRCFQEKPPYKGDKMHWVRCFDAG</sequence>
<proteinExistence type="predicted"/>
<protein>
    <submittedName>
        <fullName evidence="1">Peptide ABC transporter ATP-binding protein</fullName>
    </submittedName>
</protein>
<evidence type="ECO:0000313" key="1">
    <source>
        <dbReference type="EMBL" id="PHV70345.1"/>
    </source>
</evidence>
<organism evidence="1 2">
    <name type="scientific">Sporanaerobium hydrogeniformans</name>
    <dbReference type="NCBI Taxonomy" id="3072179"/>
    <lineage>
        <taxon>Bacteria</taxon>
        <taxon>Bacillati</taxon>
        <taxon>Bacillota</taxon>
        <taxon>Clostridia</taxon>
        <taxon>Lachnospirales</taxon>
        <taxon>Lachnospiraceae</taxon>
        <taxon>Sporanaerobium</taxon>
    </lineage>
</organism>
<reference evidence="1" key="1">
    <citation type="submission" date="2017-10" db="EMBL/GenBank/DDBJ databases">
        <title>Genome sequence of cellulolytic Lachnospiraceae bacterium XHS1971 isolated from hotspring sediment.</title>
        <authorList>
            <person name="Vasudevan G."/>
            <person name="Joshi A.J."/>
            <person name="Hivarkar S."/>
            <person name="Lanjekar V.B."/>
            <person name="Dhakephalkar P.K."/>
            <person name="Dagar S."/>
        </authorList>
    </citation>
    <scope>NUCLEOTIDE SEQUENCE</scope>
    <source>
        <strain evidence="1">XHS1971</strain>
    </source>
</reference>
<gene>
    <name evidence="1" type="ORF">CS063_10665</name>
</gene>
<keyword evidence="2" id="KW-1185">Reference proteome</keyword>
<evidence type="ECO:0000313" key="2">
    <source>
        <dbReference type="Proteomes" id="UP000224460"/>
    </source>
</evidence>
<name>A0AC61DC34_9FIRM</name>
<keyword evidence="1" id="KW-0547">Nucleotide-binding</keyword>
<comment type="caution">
    <text evidence="1">The sequence shown here is derived from an EMBL/GenBank/DDBJ whole genome shotgun (WGS) entry which is preliminary data.</text>
</comment>
<accession>A0AC61DC34</accession>
<dbReference type="EMBL" id="PEDL01000011">
    <property type="protein sequence ID" value="PHV70345.1"/>
    <property type="molecule type" value="Genomic_DNA"/>
</dbReference>